<keyword evidence="14" id="KW-0496">Mitochondrion</keyword>
<dbReference type="PANTHER" id="PTHR11136">
    <property type="entry name" value="FOLYLPOLYGLUTAMATE SYNTHASE-RELATED"/>
    <property type="match status" value="1"/>
</dbReference>
<dbReference type="PROSITE" id="PS01012">
    <property type="entry name" value="FOLYLPOLYGLU_SYNT_2"/>
    <property type="match status" value="1"/>
</dbReference>
<dbReference type="InterPro" id="IPR023600">
    <property type="entry name" value="Folylpolyglutamate_synth_euk"/>
</dbReference>
<proteinExistence type="inferred from homology"/>
<reference evidence="18 19" key="1">
    <citation type="submission" date="2024-06" db="EMBL/GenBank/DDBJ databases">
        <authorList>
            <person name="Kraege A."/>
            <person name="Thomma B."/>
        </authorList>
    </citation>
    <scope>NUCLEOTIDE SEQUENCE [LARGE SCALE GENOMIC DNA]</scope>
</reference>
<evidence type="ECO:0000256" key="13">
    <source>
        <dbReference type="ARBA" id="ARBA00022842"/>
    </source>
</evidence>
<keyword evidence="13" id="KW-0460">Magnesium</keyword>
<gene>
    <name evidence="18" type="primary">g1508</name>
    <name evidence="18" type="ORF">VP750_LOCUS1293</name>
</gene>
<comment type="pathway">
    <text evidence="4 17">Cofactor biosynthesis; tetrahydrofolylpolyglutamate biosynthesis.</text>
</comment>
<evidence type="ECO:0000256" key="12">
    <source>
        <dbReference type="ARBA" id="ARBA00022840"/>
    </source>
</evidence>
<keyword evidence="11" id="KW-0999">Mitochondrion inner membrane</keyword>
<protein>
    <recommendedName>
        <fullName evidence="17">Folylpolyglutamate synthase</fullName>
        <ecNumber evidence="17">6.3.2.17</ecNumber>
    </recommendedName>
    <alternativeName>
        <fullName evidence="17">Folylpoly-gamma-glutamate synthetase</fullName>
    </alternativeName>
    <alternativeName>
        <fullName evidence="17">Tetrahydrofolylpolyglutamate synthase</fullName>
    </alternativeName>
</protein>
<organism evidence="18 19">
    <name type="scientific">Coccomyxa viridis</name>
    <dbReference type="NCBI Taxonomy" id="1274662"/>
    <lineage>
        <taxon>Eukaryota</taxon>
        <taxon>Viridiplantae</taxon>
        <taxon>Chlorophyta</taxon>
        <taxon>core chlorophytes</taxon>
        <taxon>Trebouxiophyceae</taxon>
        <taxon>Trebouxiophyceae incertae sedis</taxon>
        <taxon>Coccomyxaceae</taxon>
        <taxon>Coccomyxa</taxon>
    </lineage>
</organism>
<evidence type="ECO:0000256" key="16">
    <source>
        <dbReference type="ARBA" id="ARBA00047493"/>
    </source>
</evidence>
<evidence type="ECO:0000256" key="11">
    <source>
        <dbReference type="ARBA" id="ARBA00022792"/>
    </source>
</evidence>
<dbReference type="InterPro" id="IPR018109">
    <property type="entry name" value="Folylpolyglutamate_synth_CS"/>
</dbReference>
<dbReference type="Gene3D" id="3.40.1190.10">
    <property type="entry name" value="Mur-like, catalytic domain"/>
    <property type="match status" value="1"/>
</dbReference>
<evidence type="ECO:0000256" key="9">
    <source>
        <dbReference type="ARBA" id="ARBA00022723"/>
    </source>
</evidence>
<evidence type="ECO:0000256" key="5">
    <source>
        <dbReference type="ARBA" id="ARBA00008276"/>
    </source>
</evidence>
<dbReference type="InterPro" id="IPR001645">
    <property type="entry name" value="Folylpolyglutamate_synth"/>
</dbReference>
<dbReference type="Proteomes" id="UP001497392">
    <property type="component" value="Unassembled WGS sequence"/>
</dbReference>
<comment type="caution">
    <text evidence="18">The sequence shown here is derived from an EMBL/GenBank/DDBJ whole genome shotgun (WGS) entry which is preliminary data.</text>
</comment>
<comment type="function">
    <text evidence="17">Catalyzes conversion of folates to polyglutamate derivatives allowing concentration of folate compounds in the cell and the intracellular retention of these cofactors, which are important substrates for most of the folate-dependent enzymes that are involved in one-carbon transfer reactions involved in purine, pyrimidine and amino acid synthesis.</text>
</comment>
<keyword evidence="19" id="KW-1185">Reference proteome</keyword>
<evidence type="ECO:0000313" key="18">
    <source>
        <dbReference type="EMBL" id="CAL5219634.1"/>
    </source>
</evidence>
<keyword evidence="6" id="KW-0963">Cytoplasm</keyword>
<comment type="catalytic activity">
    <reaction evidence="16 17">
        <text>(6S)-5,6,7,8-tetrahydrofolyl-(gamma-L-Glu)(n) + L-glutamate + ATP = (6S)-5,6,7,8-tetrahydrofolyl-(gamma-L-Glu)(n+1) + ADP + phosphate + H(+)</text>
        <dbReference type="Rhea" id="RHEA:10580"/>
        <dbReference type="Rhea" id="RHEA-COMP:14738"/>
        <dbReference type="Rhea" id="RHEA-COMP:14740"/>
        <dbReference type="ChEBI" id="CHEBI:15378"/>
        <dbReference type="ChEBI" id="CHEBI:29985"/>
        <dbReference type="ChEBI" id="CHEBI:30616"/>
        <dbReference type="ChEBI" id="CHEBI:43474"/>
        <dbReference type="ChEBI" id="CHEBI:141005"/>
        <dbReference type="ChEBI" id="CHEBI:456216"/>
        <dbReference type="EC" id="6.3.2.17"/>
    </reaction>
</comment>
<keyword evidence="9" id="KW-0479">Metal-binding</keyword>
<evidence type="ECO:0000256" key="17">
    <source>
        <dbReference type="PIRNR" id="PIRNR038895"/>
    </source>
</evidence>
<keyword evidence="12" id="KW-0067">ATP-binding</keyword>
<evidence type="ECO:0000256" key="2">
    <source>
        <dbReference type="ARBA" id="ARBA00004305"/>
    </source>
</evidence>
<evidence type="ECO:0000256" key="15">
    <source>
        <dbReference type="ARBA" id="ARBA00023136"/>
    </source>
</evidence>
<evidence type="ECO:0000313" key="19">
    <source>
        <dbReference type="Proteomes" id="UP001497392"/>
    </source>
</evidence>
<dbReference type="SUPFAM" id="SSF53623">
    <property type="entry name" value="MurD-like peptide ligases, catalytic domain"/>
    <property type="match status" value="1"/>
</dbReference>
<evidence type="ECO:0000256" key="3">
    <source>
        <dbReference type="ARBA" id="ARBA00004496"/>
    </source>
</evidence>
<evidence type="ECO:0000256" key="1">
    <source>
        <dbReference type="ARBA" id="ARBA00004273"/>
    </source>
</evidence>
<dbReference type="InterPro" id="IPR036565">
    <property type="entry name" value="Mur-like_cat_sf"/>
</dbReference>
<sequence length="542" mass="59725">MTTAEYDEELKKAMDALSTLITRKQRGDGRNYATAYDYMQVYLDRLGLDKRLDQLNVVHVAGTKGKGSTCAMVESILRCCGYNTGLFTSPHLWDVRERIQLDGHPVRREIFLEEFWKCFNRLEDTADEMVGKAAYFRFLTLLGLQIFLRQKVDTAVLEVGLGGRLDATNVVREPYVCGITSLGYDHMEILGHTLPEIAAEKAGILKKGAPAFTVQQPADAMKVLQDKAREVGTSLTVAPPLEEYVGGADLDLGLAGQHQRINAALAVTLAAAWEARHAQRQGGADASHSNRAALHRSQMVAGLKLPQAYRDGLRSCYWPGRAQIVEIQTDHKAESPFANRLGEQPVRLTFYLDGAHTEESMATCGTWFADTVAAAGTREGLHADSSSGQGHTPTETQRVLLFNCMQERDPQRLLRPLAELLQERGVCVEHAVFVPPDSSYNSLGPRTEAPDLSWQEAMQHVWDSQLGPGMTQNAPKALVPLPALDGSHEQQMGISAVAPSISTALDWLNKCVSERPNLRLQVLVTGSLYLVGDVLKHLKKFI</sequence>
<dbReference type="EC" id="6.3.2.17" evidence="17"/>
<evidence type="ECO:0000256" key="4">
    <source>
        <dbReference type="ARBA" id="ARBA00005150"/>
    </source>
</evidence>
<dbReference type="NCBIfam" id="TIGR01499">
    <property type="entry name" value="folC"/>
    <property type="match status" value="1"/>
</dbReference>
<keyword evidence="10" id="KW-0547">Nucleotide-binding</keyword>
<comment type="cofactor">
    <cofactor evidence="17">
        <name>a monovalent cation</name>
        <dbReference type="ChEBI" id="CHEBI:60242"/>
    </cofactor>
    <text evidence="17">A monovalent cation.</text>
</comment>
<name>A0ABP1FLY9_9CHLO</name>
<keyword evidence="8 17" id="KW-0436">Ligase</keyword>
<dbReference type="SUPFAM" id="SSF53244">
    <property type="entry name" value="MurD-like peptide ligases, peptide-binding domain"/>
    <property type="match status" value="1"/>
</dbReference>
<dbReference type="Gene3D" id="3.90.190.20">
    <property type="entry name" value="Mur ligase, C-terminal domain"/>
    <property type="match status" value="1"/>
</dbReference>
<evidence type="ECO:0000256" key="14">
    <source>
        <dbReference type="ARBA" id="ARBA00023128"/>
    </source>
</evidence>
<evidence type="ECO:0000256" key="7">
    <source>
        <dbReference type="ARBA" id="ARBA00022563"/>
    </source>
</evidence>
<comment type="similarity">
    <text evidence="5 17">Belongs to the folylpolyglutamate synthase family.</text>
</comment>
<comment type="subcellular location">
    <subcellularLocation>
        <location evidence="3">Cytoplasm</location>
    </subcellularLocation>
    <subcellularLocation>
        <location evidence="1">Mitochondrion inner membrane</location>
    </subcellularLocation>
    <subcellularLocation>
        <location evidence="2">Mitochondrion matrix</location>
    </subcellularLocation>
</comment>
<evidence type="ECO:0000256" key="10">
    <source>
        <dbReference type="ARBA" id="ARBA00022741"/>
    </source>
</evidence>
<keyword evidence="7 17" id="KW-0554">One-carbon metabolism</keyword>
<dbReference type="PIRSF" id="PIRSF038895">
    <property type="entry name" value="FPGS"/>
    <property type="match status" value="1"/>
</dbReference>
<evidence type="ECO:0000256" key="8">
    <source>
        <dbReference type="ARBA" id="ARBA00022598"/>
    </source>
</evidence>
<dbReference type="InterPro" id="IPR036615">
    <property type="entry name" value="Mur_ligase_C_dom_sf"/>
</dbReference>
<accession>A0ABP1FLY9</accession>
<keyword evidence="15" id="KW-0472">Membrane</keyword>
<evidence type="ECO:0000256" key="6">
    <source>
        <dbReference type="ARBA" id="ARBA00022490"/>
    </source>
</evidence>
<dbReference type="EMBL" id="CAXHTA020000002">
    <property type="protein sequence ID" value="CAL5219634.1"/>
    <property type="molecule type" value="Genomic_DNA"/>
</dbReference>
<dbReference type="PROSITE" id="PS01011">
    <property type="entry name" value="FOLYLPOLYGLU_SYNT_1"/>
    <property type="match status" value="1"/>
</dbReference>
<dbReference type="PANTHER" id="PTHR11136:SF5">
    <property type="entry name" value="FOLYLPOLYGLUTAMATE SYNTHASE, MITOCHONDRIAL"/>
    <property type="match status" value="1"/>
</dbReference>